<feature type="region of interest" description="Disordered" evidence="1">
    <location>
        <begin position="43"/>
        <end position="62"/>
    </location>
</feature>
<evidence type="ECO:0000256" key="1">
    <source>
        <dbReference type="SAM" id="MobiDB-lite"/>
    </source>
</evidence>
<comment type="caution">
    <text evidence="3">The sequence shown here is derived from an EMBL/GenBank/DDBJ whole genome shotgun (WGS) entry which is preliminary data.</text>
</comment>
<sequence length="121" mass="12808">MASVSRTVVLLGVLALCSQAMAAGPAPSETFWAKFTPWLGFQPDEKEEESEASRVSNNVDSGLSASHDLVAKAAALTTGKSRKAQAGDNELLITPWHLVKTKFNWNFSPPKAAALAPGESP</sequence>
<proteinExistence type="predicted"/>
<evidence type="ECO:0000313" key="3">
    <source>
        <dbReference type="EMBL" id="KAK2079566.1"/>
    </source>
</evidence>
<accession>A0AAD9IJH3</accession>
<keyword evidence="2" id="KW-0732">Signal</keyword>
<name>A0AAD9IJH3_PROWI</name>
<feature type="chain" id="PRO_5042105164" evidence="2">
    <location>
        <begin position="23"/>
        <end position="121"/>
    </location>
</feature>
<feature type="compositionally biased region" description="Polar residues" evidence="1">
    <location>
        <begin position="53"/>
        <end position="62"/>
    </location>
</feature>
<reference evidence="3" key="1">
    <citation type="submission" date="2021-01" db="EMBL/GenBank/DDBJ databases">
        <authorList>
            <person name="Eckstrom K.M.E."/>
        </authorList>
    </citation>
    <scope>NUCLEOTIDE SEQUENCE</scope>
    <source>
        <strain evidence="3">UVCC 0001</strain>
    </source>
</reference>
<dbReference type="AlphaFoldDB" id="A0AAD9IJH3"/>
<protein>
    <submittedName>
        <fullName evidence="3">Uncharacterized protein</fullName>
    </submittedName>
</protein>
<evidence type="ECO:0000313" key="4">
    <source>
        <dbReference type="Proteomes" id="UP001255856"/>
    </source>
</evidence>
<dbReference type="Proteomes" id="UP001255856">
    <property type="component" value="Unassembled WGS sequence"/>
</dbReference>
<evidence type="ECO:0000256" key="2">
    <source>
        <dbReference type="SAM" id="SignalP"/>
    </source>
</evidence>
<keyword evidence="4" id="KW-1185">Reference proteome</keyword>
<organism evidence="3 4">
    <name type="scientific">Prototheca wickerhamii</name>
    <dbReference type="NCBI Taxonomy" id="3111"/>
    <lineage>
        <taxon>Eukaryota</taxon>
        <taxon>Viridiplantae</taxon>
        <taxon>Chlorophyta</taxon>
        <taxon>core chlorophytes</taxon>
        <taxon>Trebouxiophyceae</taxon>
        <taxon>Chlorellales</taxon>
        <taxon>Chlorellaceae</taxon>
        <taxon>Prototheca</taxon>
    </lineage>
</organism>
<gene>
    <name evidence="3" type="ORF">QBZ16_001961</name>
</gene>
<dbReference type="EMBL" id="JASFZW010000002">
    <property type="protein sequence ID" value="KAK2079566.1"/>
    <property type="molecule type" value="Genomic_DNA"/>
</dbReference>
<feature type="signal peptide" evidence="2">
    <location>
        <begin position="1"/>
        <end position="22"/>
    </location>
</feature>